<organism evidence="8 9">
    <name type="scientific">Streptomyces albus (strain ATCC 21838 / DSM 41398 / FERM P-419 / JCM 4703 / NBRC 107858)</name>
    <dbReference type="NCBI Taxonomy" id="1081613"/>
    <lineage>
        <taxon>Bacteria</taxon>
        <taxon>Bacillati</taxon>
        <taxon>Actinomycetota</taxon>
        <taxon>Actinomycetes</taxon>
        <taxon>Kitasatosporales</taxon>
        <taxon>Streptomycetaceae</taxon>
        <taxon>Streptomyces</taxon>
    </lineage>
</organism>
<evidence type="ECO:0000256" key="3">
    <source>
        <dbReference type="ARBA" id="ARBA00022989"/>
    </source>
</evidence>
<dbReference type="KEGG" id="sals:SLNWT_3778"/>
<reference evidence="8 9" key="1">
    <citation type="submission" date="2015-01" db="EMBL/GenBank/DDBJ databases">
        <title>Enhanced salinomycin production by adjusting the supply of polyketide extender units in Streptomyce albus DSM 41398.</title>
        <authorList>
            <person name="Lu C."/>
        </authorList>
    </citation>
    <scope>NUCLEOTIDE SEQUENCE [LARGE SCALE GENOMIC DNA]</scope>
    <source>
        <strain evidence="9">ATCC 21838 / DSM 41398 / FERM P-419 / JCM 4703 / NBRC 107858</strain>
    </source>
</reference>
<accession>A0A0B5ER99</accession>
<feature type="transmembrane region" description="Helical" evidence="6">
    <location>
        <begin position="60"/>
        <end position="78"/>
    </location>
</feature>
<dbReference type="Pfam" id="PF13515">
    <property type="entry name" value="FUSC_2"/>
    <property type="match status" value="1"/>
</dbReference>
<dbReference type="EMBL" id="CP010519">
    <property type="protein sequence ID" value="AJE84154.1"/>
    <property type="molecule type" value="Genomic_DNA"/>
</dbReference>
<dbReference type="GO" id="GO:0016020">
    <property type="term" value="C:membrane"/>
    <property type="evidence" value="ECO:0007669"/>
    <property type="project" value="UniProtKB-SubCell"/>
</dbReference>
<keyword evidence="3 6" id="KW-1133">Transmembrane helix</keyword>
<dbReference type="InterPro" id="IPR049453">
    <property type="entry name" value="Memb_transporter_dom"/>
</dbReference>
<sequence length="406" mass="41970">MSGGGRFAGVSGATVQRSRELGREMVLSRVRRLRSMALPIVQSAVAAGLAWVIATDVFHHKQAFFAPIAVVLCIGVGLGRRLRRVAELVVGVSVGIGVGDLLVSAIGTGAWQIALVVALAMTVSVFLDGGALITLQAGSSAVLVATLLPPGGHGGVNRMLDAFIGGLVGLATVVLLPGDPPGITRSHGQRIFAELAAALSGAAEAHTRRDAELAERSLSRARSTQQTIDDFRAALAAATEIAAFSPLRRRRRRRLGRYSTAAVPLDHALRNARVLLRRTVAAIHAGEPVPEPVLTALDELAGAAVLLGRELADGQEPVRSAGKLRETAVLLDLSQSAAPSGHSAHVVFAQTRSLTVDLLEATGLDHESALAVLPPPPAAEPGLGAQPGSDGAESTDSGTTDPRDDH</sequence>
<name>A0A0B5ER99_STRA4</name>
<dbReference type="Proteomes" id="UP000031523">
    <property type="component" value="Chromosome"/>
</dbReference>
<feature type="domain" description="Integral membrane bound transporter" evidence="7">
    <location>
        <begin position="49"/>
        <end position="171"/>
    </location>
</feature>
<evidence type="ECO:0000256" key="1">
    <source>
        <dbReference type="ARBA" id="ARBA00004141"/>
    </source>
</evidence>
<feature type="transmembrane region" description="Helical" evidence="6">
    <location>
        <begin position="33"/>
        <end position="54"/>
    </location>
</feature>
<gene>
    <name evidence="8" type="ORF">SLNWT_3778</name>
</gene>
<evidence type="ECO:0000313" key="8">
    <source>
        <dbReference type="EMBL" id="AJE84154.1"/>
    </source>
</evidence>
<evidence type="ECO:0000256" key="5">
    <source>
        <dbReference type="SAM" id="MobiDB-lite"/>
    </source>
</evidence>
<proteinExistence type="predicted"/>
<evidence type="ECO:0000259" key="7">
    <source>
        <dbReference type="Pfam" id="PF13515"/>
    </source>
</evidence>
<keyword evidence="4 6" id="KW-0472">Membrane</keyword>
<evidence type="ECO:0000256" key="6">
    <source>
        <dbReference type="SAM" id="Phobius"/>
    </source>
</evidence>
<feature type="transmembrane region" description="Helical" evidence="6">
    <location>
        <begin position="85"/>
        <end position="107"/>
    </location>
</feature>
<protein>
    <recommendedName>
        <fullName evidence="7">Integral membrane bound transporter domain-containing protein</fullName>
    </recommendedName>
</protein>
<keyword evidence="2 6" id="KW-0812">Transmembrane</keyword>
<comment type="subcellular location">
    <subcellularLocation>
        <location evidence="1">Membrane</location>
        <topology evidence="1">Multi-pass membrane protein</topology>
    </subcellularLocation>
</comment>
<evidence type="ECO:0000313" key="9">
    <source>
        <dbReference type="Proteomes" id="UP000031523"/>
    </source>
</evidence>
<feature type="region of interest" description="Disordered" evidence="5">
    <location>
        <begin position="371"/>
        <end position="406"/>
    </location>
</feature>
<dbReference type="AlphaFoldDB" id="A0A0B5ER99"/>
<evidence type="ECO:0000256" key="2">
    <source>
        <dbReference type="ARBA" id="ARBA00022692"/>
    </source>
</evidence>
<keyword evidence="9" id="KW-1185">Reference proteome</keyword>
<evidence type="ECO:0000256" key="4">
    <source>
        <dbReference type="ARBA" id="ARBA00023136"/>
    </source>
</evidence>